<gene>
    <name evidence="13" type="ORF">RN001_008419</name>
</gene>
<feature type="transmembrane region" description="Helical" evidence="12">
    <location>
        <begin position="374"/>
        <end position="399"/>
    </location>
</feature>
<name>A0AAN7SP84_9COLE</name>
<dbReference type="NCBIfam" id="TIGR00813">
    <property type="entry name" value="sss"/>
    <property type="match status" value="1"/>
</dbReference>
<dbReference type="InterPro" id="IPR001734">
    <property type="entry name" value="Na/solute_symporter"/>
</dbReference>
<reference evidence="14" key="1">
    <citation type="submission" date="2023-01" db="EMBL/GenBank/DDBJ databases">
        <title>Key to firefly adult light organ development and bioluminescence: homeobox transcription factors regulate luciferase expression and transportation to peroxisome.</title>
        <authorList>
            <person name="Fu X."/>
        </authorList>
    </citation>
    <scope>NUCLEOTIDE SEQUENCE [LARGE SCALE GENOMIC DNA]</scope>
</reference>
<feature type="transmembrane region" description="Helical" evidence="12">
    <location>
        <begin position="110"/>
        <end position="130"/>
    </location>
</feature>
<evidence type="ECO:0000256" key="1">
    <source>
        <dbReference type="ARBA" id="ARBA00004651"/>
    </source>
</evidence>
<evidence type="ECO:0000256" key="11">
    <source>
        <dbReference type="RuleBase" id="RU362091"/>
    </source>
</evidence>
<evidence type="ECO:0000256" key="4">
    <source>
        <dbReference type="ARBA" id="ARBA00022475"/>
    </source>
</evidence>
<feature type="transmembrane region" description="Helical" evidence="12">
    <location>
        <begin position="504"/>
        <end position="529"/>
    </location>
</feature>
<evidence type="ECO:0000256" key="8">
    <source>
        <dbReference type="ARBA" id="ARBA00023065"/>
    </source>
</evidence>
<evidence type="ECO:0000256" key="9">
    <source>
        <dbReference type="ARBA" id="ARBA00023136"/>
    </source>
</evidence>
<evidence type="ECO:0008006" key="15">
    <source>
        <dbReference type="Google" id="ProtNLM"/>
    </source>
</evidence>
<evidence type="ECO:0000256" key="5">
    <source>
        <dbReference type="ARBA" id="ARBA00022692"/>
    </source>
</evidence>
<feature type="transmembrane region" description="Helical" evidence="12">
    <location>
        <begin position="151"/>
        <end position="170"/>
    </location>
</feature>
<keyword evidence="7" id="KW-0915">Sodium</keyword>
<dbReference type="GO" id="GO:0005886">
    <property type="term" value="C:plasma membrane"/>
    <property type="evidence" value="ECO:0007669"/>
    <property type="project" value="UniProtKB-SubCell"/>
</dbReference>
<keyword evidence="8" id="KW-0406">Ion transport</keyword>
<feature type="transmembrane region" description="Helical" evidence="12">
    <location>
        <begin position="334"/>
        <end position="353"/>
    </location>
</feature>
<dbReference type="AlphaFoldDB" id="A0AAN7SP84"/>
<evidence type="ECO:0000256" key="12">
    <source>
        <dbReference type="SAM" id="Phobius"/>
    </source>
</evidence>
<dbReference type="EMBL" id="JARPUR010000003">
    <property type="protein sequence ID" value="KAK4880273.1"/>
    <property type="molecule type" value="Genomic_DNA"/>
</dbReference>
<proteinExistence type="inferred from homology"/>
<dbReference type="PANTHER" id="PTHR42985">
    <property type="entry name" value="SODIUM-COUPLED MONOCARBOXYLATE TRANSPORTER"/>
    <property type="match status" value="1"/>
</dbReference>
<dbReference type="CDD" id="cd11492">
    <property type="entry name" value="SLC5sbd_NIS-SMVT"/>
    <property type="match status" value="1"/>
</dbReference>
<feature type="transmembrane region" description="Helical" evidence="12">
    <location>
        <begin position="280"/>
        <end position="299"/>
    </location>
</feature>
<evidence type="ECO:0000256" key="2">
    <source>
        <dbReference type="ARBA" id="ARBA00006434"/>
    </source>
</evidence>
<feature type="transmembrane region" description="Helical" evidence="12">
    <location>
        <begin position="536"/>
        <end position="559"/>
    </location>
</feature>
<feature type="transmembrane region" description="Helical" evidence="12">
    <location>
        <begin position="478"/>
        <end position="498"/>
    </location>
</feature>
<comment type="caution">
    <text evidence="13">The sequence shown here is derived from an EMBL/GenBank/DDBJ whole genome shotgun (WGS) entry which is preliminary data.</text>
</comment>
<sequence>MTSRDRDCGRKYMGGAEKVRKRKAHEEFIKTQKGALHKFLKIEGSEKESAPDTSSVTESPNMEGTYTSLAMAEILNADVFASVDNGEKIIVGIGVAEIGASMQKFGWPDYIVFVCMLLICVVIGLYFAFVNSAETAQDYLMGGRTMKTFPIAMSLIASFVSGISLLGIPTEIYVYGIQYMCILGGVVLMALIFQTIYLPIFHNLHITSTYEYLERRFDKKIRWLGSVLFSIGIMTWLPIVIYVPALAFNQVTGVNVHLITPIVCLICIFYTTIGGLKAVVWTDVIQTAFMFGAMLLITIKGTYDVGGLRTVLERNWNSDRIEGPNFDLDPLSRHTVWALVIGGSVYWLQASAVNQNMVQRYLSLPTFKSSRRALWCFVVGIFILLILCSYSGMLIYATYHKCDPLTTMLAKEKDQLLPLLVMDVLGDYPGLPGLFVAGVFSAALSSLSTGLNSMAAVVLEDFYKPMFVKKLSERHTYILMKTTIVTLGIVCVGLVFIIEKLGSVLQLSMSIGAITAGPSLALFGMGVLLPWITSKGALVGGVSGLIFMSWLCIKAQAAIASGDLLFPEKPVNTEGCHYHFTPKESKPITFMIGHNANVTDILHTDETFMLYRLSYLWYTIVGASFSMVIGLLTSFLTKPLDPRDVDKILLAPFIRRLIPPRQYPNQPNCDEIIYAFEITRISSNDTKVVDDVKKTHTVSA</sequence>
<evidence type="ECO:0000256" key="10">
    <source>
        <dbReference type="ARBA" id="ARBA00023201"/>
    </source>
</evidence>
<evidence type="ECO:0000256" key="7">
    <source>
        <dbReference type="ARBA" id="ARBA00023053"/>
    </source>
</evidence>
<dbReference type="InterPro" id="IPR051163">
    <property type="entry name" value="Sodium:Solute_Symporter_SSF"/>
</dbReference>
<dbReference type="Proteomes" id="UP001353858">
    <property type="component" value="Unassembled WGS sequence"/>
</dbReference>
<dbReference type="Pfam" id="PF00474">
    <property type="entry name" value="SSF"/>
    <property type="match status" value="1"/>
</dbReference>
<evidence type="ECO:0000313" key="14">
    <source>
        <dbReference type="Proteomes" id="UP001353858"/>
    </source>
</evidence>
<dbReference type="PANTHER" id="PTHR42985:SF5">
    <property type="entry name" value="FI02094P-RELATED"/>
    <property type="match status" value="1"/>
</dbReference>
<keyword evidence="14" id="KW-1185">Reference proteome</keyword>
<keyword evidence="3" id="KW-0813">Transport</keyword>
<evidence type="ECO:0000256" key="6">
    <source>
        <dbReference type="ARBA" id="ARBA00022989"/>
    </source>
</evidence>
<keyword evidence="4" id="KW-1003">Cell membrane</keyword>
<dbReference type="Gene3D" id="1.20.1730.10">
    <property type="entry name" value="Sodium/glucose cotransporter"/>
    <property type="match status" value="1"/>
</dbReference>
<dbReference type="InterPro" id="IPR038377">
    <property type="entry name" value="Na/Glc_symporter_sf"/>
</dbReference>
<dbReference type="GO" id="GO:0006814">
    <property type="term" value="P:sodium ion transport"/>
    <property type="evidence" value="ECO:0007669"/>
    <property type="project" value="UniProtKB-KW"/>
</dbReference>
<keyword evidence="6 12" id="KW-1133">Transmembrane helix</keyword>
<feature type="transmembrane region" description="Helical" evidence="12">
    <location>
        <begin position="176"/>
        <end position="200"/>
    </location>
</feature>
<comment type="similarity">
    <text evidence="2 11">Belongs to the sodium:solute symporter (SSF) (TC 2.A.21) family.</text>
</comment>
<organism evidence="13 14">
    <name type="scientific">Aquatica leii</name>
    <dbReference type="NCBI Taxonomy" id="1421715"/>
    <lineage>
        <taxon>Eukaryota</taxon>
        <taxon>Metazoa</taxon>
        <taxon>Ecdysozoa</taxon>
        <taxon>Arthropoda</taxon>
        <taxon>Hexapoda</taxon>
        <taxon>Insecta</taxon>
        <taxon>Pterygota</taxon>
        <taxon>Neoptera</taxon>
        <taxon>Endopterygota</taxon>
        <taxon>Coleoptera</taxon>
        <taxon>Polyphaga</taxon>
        <taxon>Elateriformia</taxon>
        <taxon>Elateroidea</taxon>
        <taxon>Lampyridae</taxon>
        <taxon>Luciolinae</taxon>
        <taxon>Aquatica</taxon>
    </lineage>
</organism>
<keyword evidence="10" id="KW-0739">Sodium transport</keyword>
<keyword evidence="5 12" id="KW-0812">Transmembrane</keyword>
<feature type="transmembrane region" description="Helical" evidence="12">
    <location>
        <begin position="615"/>
        <end position="637"/>
    </location>
</feature>
<comment type="subcellular location">
    <subcellularLocation>
        <location evidence="1">Cell membrane</location>
        <topology evidence="1">Multi-pass membrane protein</topology>
    </subcellularLocation>
</comment>
<feature type="transmembrane region" description="Helical" evidence="12">
    <location>
        <begin position="254"/>
        <end position="273"/>
    </location>
</feature>
<evidence type="ECO:0000256" key="3">
    <source>
        <dbReference type="ARBA" id="ARBA00022448"/>
    </source>
</evidence>
<accession>A0AAN7SP84</accession>
<protein>
    <recommendedName>
        <fullName evidence="15">Sodium-coupled monocarboxylate transporter 1</fullName>
    </recommendedName>
</protein>
<feature type="transmembrane region" description="Helical" evidence="12">
    <location>
        <begin position="434"/>
        <end position="458"/>
    </location>
</feature>
<feature type="transmembrane region" description="Helical" evidence="12">
    <location>
        <begin position="221"/>
        <end position="248"/>
    </location>
</feature>
<keyword evidence="9 12" id="KW-0472">Membrane</keyword>
<dbReference type="PROSITE" id="PS50283">
    <property type="entry name" value="NA_SOLUT_SYMP_3"/>
    <property type="match status" value="1"/>
</dbReference>
<dbReference type="GO" id="GO:0015293">
    <property type="term" value="F:symporter activity"/>
    <property type="evidence" value="ECO:0007669"/>
    <property type="project" value="TreeGrafter"/>
</dbReference>
<evidence type="ECO:0000313" key="13">
    <source>
        <dbReference type="EMBL" id="KAK4880273.1"/>
    </source>
</evidence>